<proteinExistence type="predicted"/>
<sequence>GRVHEVAQYIESHKHRKTLEKIMEELFRPVASPAPLHDLLAEFPVPLVVDFWYSRSASERLLRPGDFQIRAVSRTGSRDRWFASDRKTDDGYEPAESLPPSARVLYRPLGSMLPKTDVIVSDADFVEILTEIDIQSPIPPWVQRHRTGRHFLFAGLSFDNQTVRTFAKQIIKRSSTWH</sequence>
<evidence type="ECO:0000313" key="1">
    <source>
        <dbReference type="EMBL" id="EQD47294.1"/>
    </source>
</evidence>
<accession>T1B387</accession>
<gene>
    <name evidence="1" type="ORF">B1A_14373</name>
</gene>
<protein>
    <submittedName>
        <fullName evidence="1">Uncharacterized protein</fullName>
    </submittedName>
</protein>
<organism evidence="1">
    <name type="scientific">mine drainage metagenome</name>
    <dbReference type="NCBI Taxonomy" id="410659"/>
    <lineage>
        <taxon>unclassified sequences</taxon>
        <taxon>metagenomes</taxon>
        <taxon>ecological metagenomes</taxon>
    </lineage>
</organism>
<comment type="caution">
    <text evidence="1">The sequence shown here is derived from an EMBL/GenBank/DDBJ whole genome shotgun (WGS) entry which is preliminary data.</text>
</comment>
<dbReference type="EMBL" id="AUZX01010549">
    <property type="protein sequence ID" value="EQD47294.1"/>
    <property type="molecule type" value="Genomic_DNA"/>
</dbReference>
<reference evidence="1" key="2">
    <citation type="journal article" date="2014" name="ISME J.">
        <title>Microbial stratification in low pH oxic and suboxic macroscopic growths along an acid mine drainage.</title>
        <authorList>
            <person name="Mendez-Garcia C."/>
            <person name="Mesa V."/>
            <person name="Sprenger R.R."/>
            <person name="Richter M."/>
            <person name="Diez M.S."/>
            <person name="Solano J."/>
            <person name="Bargiela R."/>
            <person name="Golyshina O.V."/>
            <person name="Manteca A."/>
            <person name="Ramos J.L."/>
            <person name="Gallego J.R."/>
            <person name="Llorente I."/>
            <person name="Martins Dos Santos V.A."/>
            <person name="Jensen O.N."/>
            <person name="Pelaez A.I."/>
            <person name="Sanchez J."/>
            <person name="Ferrer M."/>
        </authorList>
    </citation>
    <scope>NUCLEOTIDE SEQUENCE</scope>
</reference>
<name>T1B387_9ZZZZ</name>
<reference evidence="1" key="1">
    <citation type="submission" date="2013-08" db="EMBL/GenBank/DDBJ databases">
        <authorList>
            <person name="Mendez C."/>
            <person name="Richter M."/>
            <person name="Ferrer M."/>
            <person name="Sanchez J."/>
        </authorList>
    </citation>
    <scope>NUCLEOTIDE SEQUENCE</scope>
</reference>
<feature type="non-terminal residue" evidence="1">
    <location>
        <position position="1"/>
    </location>
</feature>
<feature type="non-terminal residue" evidence="1">
    <location>
        <position position="178"/>
    </location>
</feature>
<dbReference type="AlphaFoldDB" id="T1B387"/>
<dbReference type="Pfam" id="PF13289">
    <property type="entry name" value="SIR2_2"/>
    <property type="match status" value="1"/>
</dbReference>